<dbReference type="Proteomes" id="UP000283530">
    <property type="component" value="Unassembled WGS sequence"/>
</dbReference>
<feature type="compositionally biased region" description="Basic and acidic residues" evidence="3">
    <location>
        <begin position="497"/>
        <end position="507"/>
    </location>
</feature>
<name>A0A443N2Y0_9MAGN</name>
<keyword evidence="5" id="KW-1185">Reference proteome</keyword>
<keyword evidence="2" id="KW-0677">Repeat</keyword>
<feature type="compositionally biased region" description="Polar residues" evidence="3">
    <location>
        <begin position="508"/>
        <end position="523"/>
    </location>
</feature>
<feature type="compositionally biased region" description="Polar residues" evidence="3">
    <location>
        <begin position="586"/>
        <end position="610"/>
    </location>
</feature>
<comment type="caution">
    <text evidence="4">The sequence shown here is derived from an EMBL/GenBank/DDBJ whole genome shotgun (WGS) entry which is preliminary data.</text>
</comment>
<accession>A0A443N2Y0</accession>
<feature type="region of interest" description="Disordered" evidence="3">
    <location>
        <begin position="1"/>
        <end position="27"/>
    </location>
</feature>
<dbReference type="SMART" id="SM00612">
    <property type="entry name" value="Kelch"/>
    <property type="match status" value="3"/>
</dbReference>
<keyword evidence="1" id="KW-0880">Kelch repeat</keyword>
<protein>
    <submittedName>
        <fullName evidence="4">Host cell factor 1-like protein isoform X2</fullName>
    </submittedName>
</protein>
<dbReference type="AlphaFoldDB" id="A0A443N2Y0"/>
<dbReference type="InterPro" id="IPR006652">
    <property type="entry name" value="Kelch_1"/>
</dbReference>
<dbReference type="EMBL" id="QPKB01000001">
    <property type="protein sequence ID" value="RWR72866.1"/>
    <property type="molecule type" value="Genomic_DNA"/>
</dbReference>
<dbReference type="InterPro" id="IPR011043">
    <property type="entry name" value="Gal_Oxase/kelch_b-propeller"/>
</dbReference>
<dbReference type="Gene3D" id="2.120.10.80">
    <property type="entry name" value="Kelch-type beta propeller"/>
    <property type="match status" value="2"/>
</dbReference>
<evidence type="ECO:0000313" key="5">
    <source>
        <dbReference type="Proteomes" id="UP000283530"/>
    </source>
</evidence>
<proteinExistence type="predicted"/>
<evidence type="ECO:0000256" key="2">
    <source>
        <dbReference type="ARBA" id="ARBA00022737"/>
    </source>
</evidence>
<feature type="region of interest" description="Disordered" evidence="3">
    <location>
        <begin position="497"/>
        <end position="523"/>
    </location>
</feature>
<feature type="compositionally biased region" description="Basic and acidic residues" evidence="3">
    <location>
        <begin position="1"/>
        <end position="20"/>
    </location>
</feature>
<dbReference type="OrthoDB" id="10251809at2759"/>
<evidence type="ECO:0000256" key="3">
    <source>
        <dbReference type="SAM" id="MobiDB-lite"/>
    </source>
</evidence>
<reference evidence="4 5" key="1">
    <citation type="journal article" date="2019" name="Nat. Plants">
        <title>Stout camphor tree genome fills gaps in understanding of flowering plant genome evolution.</title>
        <authorList>
            <person name="Chaw S.M."/>
            <person name="Liu Y.C."/>
            <person name="Wu Y.W."/>
            <person name="Wang H.Y."/>
            <person name="Lin C.I."/>
            <person name="Wu C.S."/>
            <person name="Ke H.M."/>
            <person name="Chang L.Y."/>
            <person name="Hsu C.Y."/>
            <person name="Yang H.T."/>
            <person name="Sudianto E."/>
            <person name="Hsu M.H."/>
            <person name="Wu K.P."/>
            <person name="Wang L.N."/>
            <person name="Leebens-Mack J.H."/>
            <person name="Tsai I.J."/>
        </authorList>
    </citation>
    <scope>NUCLEOTIDE SEQUENCE [LARGE SCALE GENOMIC DNA]</scope>
    <source>
        <strain evidence="5">cv. Chaw 1501</strain>
        <tissue evidence="4">Young leaves</tissue>
    </source>
</reference>
<organism evidence="4 5">
    <name type="scientific">Cinnamomum micranthum f. kanehirae</name>
    <dbReference type="NCBI Taxonomy" id="337451"/>
    <lineage>
        <taxon>Eukaryota</taxon>
        <taxon>Viridiplantae</taxon>
        <taxon>Streptophyta</taxon>
        <taxon>Embryophyta</taxon>
        <taxon>Tracheophyta</taxon>
        <taxon>Spermatophyta</taxon>
        <taxon>Magnoliopsida</taxon>
        <taxon>Magnoliidae</taxon>
        <taxon>Laurales</taxon>
        <taxon>Lauraceae</taxon>
        <taxon>Cinnamomum</taxon>
    </lineage>
</organism>
<dbReference type="Pfam" id="PF24681">
    <property type="entry name" value="Kelch_KLHDC2_KLHL20_DRC7"/>
    <property type="match status" value="1"/>
</dbReference>
<dbReference type="PANTHER" id="PTHR46093:SF9">
    <property type="entry name" value="DCD DOMAIN-CONTAINING PROTEIN"/>
    <property type="match status" value="1"/>
</dbReference>
<evidence type="ECO:0000256" key="1">
    <source>
        <dbReference type="ARBA" id="ARBA00022441"/>
    </source>
</evidence>
<dbReference type="PANTHER" id="PTHR46093">
    <property type="entry name" value="ACYL-COA-BINDING DOMAIN-CONTAINING PROTEIN 5"/>
    <property type="match status" value="1"/>
</dbReference>
<dbReference type="InterPro" id="IPR015915">
    <property type="entry name" value="Kelch-typ_b-propeller"/>
</dbReference>
<gene>
    <name evidence="4" type="ORF">CKAN_00111100</name>
</gene>
<dbReference type="STRING" id="337451.A0A443N2Y0"/>
<sequence length="610" mass="67517">MRWEKVQLSGRPRETAEGKKSPGRIGGILGPGKRWGHTCNAIKGGRLLYVFGGYGKDNCQTNDVHVFDTFKQTWSKIMVKGNPPSPRDSHSCTTVGNNLYVFGGTDGKSPLKDLHILDTSSNTWIVPSISGEGPEAREGHSATLVDKRLFIFGGCGKSYDEPEEVYFNDLYILDTERFIWKRAITSGTPPSARDSHTCSSWRNKIIVIGGEDASDYYLSDVHILDVDTLVWRELNTSGQLLTPRAGHSTVALGKHLFVFGGFTDDRNLYDDLHVLNVDTGIWSKVTCAGPGPSARFSVAGDCLDLQKGILVFIGGCNESLEALDDMYYLYTDMSTENGQDEQKQEKFSLRKELKRKCQEQYLLPPSRSEKDISKVGMVPDSCQSLPLPRYGQAGNQKTLPYEFKPQGLKTFEAKVTNTFHYGYTIETNIDGKPLRGILFSYKTTLSHGAHSYFTGQKTMFLSTRRAEVEGEQLKDRCGTESKITGDTNQEMRSNYRQADDVHVKESTSQESPMETVGSDSNNSIPVDVSHLQLSHKMVPHPDSKDGVPNELQKPGGEDSDPNDFHTPMEEDPCVIPSIPTVKMDSSPATQQDGLVSAAAENQSNMKPEPA</sequence>
<feature type="region of interest" description="Disordered" evidence="3">
    <location>
        <begin position="536"/>
        <end position="610"/>
    </location>
</feature>
<dbReference type="SUPFAM" id="SSF50965">
    <property type="entry name" value="Galactose oxidase, central domain"/>
    <property type="match status" value="1"/>
</dbReference>
<evidence type="ECO:0000313" key="4">
    <source>
        <dbReference type="EMBL" id="RWR72866.1"/>
    </source>
</evidence>